<evidence type="ECO:0000256" key="4">
    <source>
        <dbReference type="ARBA" id="ARBA00022777"/>
    </source>
</evidence>
<keyword evidence="7" id="KW-0472">Membrane</keyword>
<evidence type="ECO:0000256" key="3">
    <source>
        <dbReference type="ARBA" id="ARBA00022679"/>
    </source>
</evidence>
<dbReference type="Gene3D" id="3.30.565.10">
    <property type="entry name" value="Histidine kinase-like ATPase, C-terminal domain"/>
    <property type="match status" value="1"/>
</dbReference>
<organism evidence="10 11">
    <name type="scientific">Solimonas fluminis</name>
    <dbReference type="NCBI Taxonomy" id="2086571"/>
    <lineage>
        <taxon>Bacteria</taxon>
        <taxon>Pseudomonadati</taxon>
        <taxon>Pseudomonadota</taxon>
        <taxon>Gammaproteobacteria</taxon>
        <taxon>Nevskiales</taxon>
        <taxon>Nevskiaceae</taxon>
        <taxon>Solimonas</taxon>
    </lineage>
</organism>
<keyword evidence="7" id="KW-1133">Transmembrane helix</keyword>
<sequence>MLCLLLAGAAAPAQALDESALVLQSGEFLPDASPALPDDADPRWRPILLPDVWRGEERFAQGSAGWYRFRLDAPAQARQARALYFQRASLNLAVYFNRSFVGDGGRFDEPMTLHANRALLFTLPTPLWRAEGNLVHVYLRGYPHFTGLPPFEAGPLEPLQSRYELRRLLQNHAGLGLMLLTLVASSFGLSFWRRYPDQPVYFWFGLTAACWTVFCANMAFSQPPLPGRYWLALMHSAIDWSFAAQMVFVHRFLEMRRPWLERLMLGLAVLSTLSNFLGSWWQLRYIGSLMHLPGLASLAYCLAFAMSRGRRLPRGEVVLLCVGLGLELLLAVNDALPVIVGAEERYLNPVLLTHFAVPVFLYAMAWRLIDRSLVVRRELDQLNRNLEARVAVVRAEVEQAYAQRYALEREQARLEERERIHRDLHDDLGAKLLTLVHSAGSDQNVALARSALADLREVVSLNPEDTISLRGALSEMETEARQRAQDMQCRLDWQYPDEADRLEVPSGFAFHLARILREALGNALHHGRPGQVEVAMAVEPGGELRLEVRDDGSGGGPYRPGGGMNRMLARARQLRGSVRWLPRPGGGTCVELRAPLPMGG</sequence>
<dbReference type="InterPro" id="IPR003594">
    <property type="entry name" value="HATPase_dom"/>
</dbReference>
<feature type="transmembrane region" description="Helical" evidence="7">
    <location>
        <begin position="317"/>
        <end position="340"/>
    </location>
</feature>
<evidence type="ECO:0000256" key="1">
    <source>
        <dbReference type="ARBA" id="ARBA00000085"/>
    </source>
</evidence>
<feature type="domain" description="Histidine kinase/HSP90-like ATPase" evidence="9">
    <location>
        <begin position="507"/>
        <end position="598"/>
    </location>
</feature>
<dbReference type="EC" id="2.7.13.3" evidence="2"/>
<feature type="transmembrane region" description="Helical" evidence="7">
    <location>
        <begin position="173"/>
        <end position="193"/>
    </location>
</feature>
<dbReference type="OrthoDB" id="9797605at2"/>
<evidence type="ECO:0000256" key="8">
    <source>
        <dbReference type="SAM" id="SignalP"/>
    </source>
</evidence>
<dbReference type="Proteomes" id="UP000238220">
    <property type="component" value="Unassembled WGS sequence"/>
</dbReference>
<dbReference type="SUPFAM" id="SSF55874">
    <property type="entry name" value="ATPase domain of HSP90 chaperone/DNA topoisomerase II/histidine kinase"/>
    <property type="match status" value="1"/>
</dbReference>
<feature type="transmembrane region" description="Helical" evidence="7">
    <location>
        <begin position="265"/>
        <end position="283"/>
    </location>
</feature>
<dbReference type="EMBL" id="PSNW01000001">
    <property type="protein sequence ID" value="PPE75604.1"/>
    <property type="molecule type" value="Genomic_DNA"/>
</dbReference>
<comment type="caution">
    <text evidence="10">The sequence shown here is derived from an EMBL/GenBank/DDBJ whole genome shotgun (WGS) entry which is preliminary data.</text>
</comment>
<evidence type="ECO:0000313" key="10">
    <source>
        <dbReference type="EMBL" id="PPE75604.1"/>
    </source>
</evidence>
<comment type="catalytic activity">
    <reaction evidence="1">
        <text>ATP + protein L-histidine = ADP + protein N-phospho-L-histidine.</text>
        <dbReference type="EC" id="2.7.13.3"/>
    </reaction>
</comment>
<keyword evidence="6" id="KW-0175">Coiled coil</keyword>
<reference evidence="10 11" key="1">
    <citation type="submission" date="2018-02" db="EMBL/GenBank/DDBJ databases">
        <title>Genome sequencing of Solimonas sp. HR-BB.</title>
        <authorList>
            <person name="Lee Y."/>
            <person name="Jeon C.O."/>
        </authorList>
    </citation>
    <scope>NUCLEOTIDE SEQUENCE [LARGE SCALE GENOMIC DNA]</scope>
    <source>
        <strain evidence="10 11">HR-BB</strain>
    </source>
</reference>
<dbReference type="PANTHER" id="PTHR24421">
    <property type="entry name" value="NITRATE/NITRITE SENSOR PROTEIN NARX-RELATED"/>
    <property type="match status" value="1"/>
</dbReference>
<feature type="chain" id="PRO_5015721229" description="histidine kinase" evidence="8">
    <location>
        <begin position="16"/>
        <end position="600"/>
    </location>
</feature>
<feature type="transmembrane region" description="Helical" evidence="7">
    <location>
        <begin position="346"/>
        <end position="369"/>
    </location>
</feature>
<dbReference type="SMART" id="SM00387">
    <property type="entry name" value="HATPase_c"/>
    <property type="match status" value="1"/>
</dbReference>
<feature type="coiled-coil region" evidence="6">
    <location>
        <begin position="376"/>
        <end position="427"/>
    </location>
</feature>
<protein>
    <recommendedName>
        <fullName evidence="2">histidine kinase</fullName>
        <ecNumber evidence="2">2.7.13.3</ecNumber>
    </recommendedName>
</protein>
<evidence type="ECO:0000256" key="7">
    <source>
        <dbReference type="SAM" id="Phobius"/>
    </source>
</evidence>
<dbReference type="Pfam" id="PF02518">
    <property type="entry name" value="HATPase_c"/>
    <property type="match status" value="1"/>
</dbReference>
<proteinExistence type="predicted"/>
<evidence type="ECO:0000256" key="6">
    <source>
        <dbReference type="SAM" id="Coils"/>
    </source>
</evidence>
<keyword evidence="11" id="KW-1185">Reference proteome</keyword>
<feature type="transmembrane region" description="Helical" evidence="7">
    <location>
        <begin position="289"/>
        <end position="305"/>
    </location>
</feature>
<feature type="transmembrane region" description="Helical" evidence="7">
    <location>
        <begin position="200"/>
        <end position="220"/>
    </location>
</feature>
<dbReference type="Gene3D" id="2.60.120.260">
    <property type="entry name" value="Galactose-binding domain-like"/>
    <property type="match status" value="1"/>
</dbReference>
<evidence type="ECO:0000256" key="5">
    <source>
        <dbReference type="ARBA" id="ARBA00023012"/>
    </source>
</evidence>
<keyword evidence="7" id="KW-0812">Transmembrane</keyword>
<dbReference type="AlphaFoldDB" id="A0A2S5TKU7"/>
<dbReference type="SUPFAM" id="SSF49785">
    <property type="entry name" value="Galactose-binding domain-like"/>
    <property type="match status" value="1"/>
</dbReference>
<dbReference type="GO" id="GO:0004673">
    <property type="term" value="F:protein histidine kinase activity"/>
    <property type="evidence" value="ECO:0007669"/>
    <property type="project" value="UniProtKB-EC"/>
</dbReference>
<dbReference type="InterPro" id="IPR036890">
    <property type="entry name" value="HATPase_C_sf"/>
</dbReference>
<dbReference type="GO" id="GO:0000160">
    <property type="term" value="P:phosphorelay signal transduction system"/>
    <property type="evidence" value="ECO:0007669"/>
    <property type="project" value="UniProtKB-KW"/>
</dbReference>
<evidence type="ECO:0000313" key="11">
    <source>
        <dbReference type="Proteomes" id="UP000238220"/>
    </source>
</evidence>
<gene>
    <name evidence="10" type="ORF">C3942_01545</name>
</gene>
<accession>A0A2S5TKU7</accession>
<dbReference type="InterPro" id="IPR008979">
    <property type="entry name" value="Galactose-bd-like_sf"/>
</dbReference>
<dbReference type="PANTHER" id="PTHR24421:SF10">
    <property type="entry name" value="NITRATE_NITRITE SENSOR PROTEIN NARQ"/>
    <property type="match status" value="1"/>
</dbReference>
<keyword evidence="5" id="KW-0902">Two-component regulatory system</keyword>
<keyword evidence="3" id="KW-0808">Transferase</keyword>
<evidence type="ECO:0000259" key="9">
    <source>
        <dbReference type="SMART" id="SM00387"/>
    </source>
</evidence>
<keyword evidence="8" id="KW-0732">Signal</keyword>
<feature type="transmembrane region" description="Helical" evidence="7">
    <location>
        <begin position="232"/>
        <end position="253"/>
    </location>
</feature>
<evidence type="ECO:0000256" key="2">
    <source>
        <dbReference type="ARBA" id="ARBA00012438"/>
    </source>
</evidence>
<keyword evidence="4" id="KW-0418">Kinase</keyword>
<dbReference type="InterPro" id="IPR050482">
    <property type="entry name" value="Sensor_HK_TwoCompSys"/>
</dbReference>
<feature type="signal peptide" evidence="8">
    <location>
        <begin position="1"/>
        <end position="15"/>
    </location>
</feature>
<name>A0A2S5TKU7_9GAMM</name>
<dbReference type="RefSeq" id="WP_104228570.1">
    <property type="nucleotide sequence ID" value="NZ_PSNW01000001.1"/>
</dbReference>